<feature type="domain" description="Type I restriction modification DNA specificity" evidence="4">
    <location>
        <begin position="192"/>
        <end position="350"/>
    </location>
</feature>
<feature type="domain" description="Type I restriction modification DNA specificity" evidence="4">
    <location>
        <begin position="3"/>
        <end position="171"/>
    </location>
</feature>
<dbReference type="Gene3D" id="3.90.220.20">
    <property type="entry name" value="DNA methylase specificity domains"/>
    <property type="match status" value="2"/>
</dbReference>
<organism evidence="5 6">
    <name type="scientific">Stutzerimonas stutzeri</name>
    <name type="common">Pseudomonas stutzeri</name>
    <dbReference type="NCBI Taxonomy" id="316"/>
    <lineage>
        <taxon>Bacteria</taxon>
        <taxon>Pseudomonadati</taxon>
        <taxon>Pseudomonadota</taxon>
        <taxon>Gammaproteobacteria</taxon>
        <taxon>Pseudomonadales</taxon>
        <taxon>Pseudomonadaceae</taxon>
        <taxon>Stutzerimonas</taxon>
    </lineage>
</organism>
<sequence>MSWPLVAIKEVAKVVTGKTPSTVDDQNFGGDIPFVTPAELGLETYVTSAPRTLSAKGASAIKLVPNNAVMVCCIGSLGKMAIAGTPVATNQQINSVIFDENRVDAKYGFYALQLLKPKMEAMAPSTTVAIINKGNFEAMQIPLPPLPEQKRIAAILDKADAIRLKHQQAIQLVDDFLRAVFLDMFGDPVSNPKGWPKKSLKLLGKSATGRTPPGEKVGMWGEGLPFVTPGDLCGKVDSSVREVTREGAEYSKICRKGSLLVCCIGTVGKVGIAGRSLAFNQQINAQEWGSEISDIYGFFVFKLSPGLVSSKAIQTTLPILKKSLFDEIEIPVPPIGLQEKFSAIAQKVSESSLRHESGLNTPLFESLSQLAFSGQL</sequence>
<keyword evidence="5" id="KW-0540">Nuclease</keyword>
<keyword evidence="5" id="KW-0378">Hydrolase</keyword>
<evidence type="ECO:0000256" key="2">
    <source>
        <dbReference type="ARBA" id="ARBA00022747"/>
    </source>
</evidence>
<dbReference type="AlphaFoldDB" id="A0A023WXE6"/>
<dbReference type="InterPro" id="IPR052021">
    <property type="entry name" value="Type-I_RS_S_subunit"/>
</dbReference>
<protein>
    <submittedName>
        <fullName evidence="5">Restriction endonuclease</fullName>
    </submittedName>
</protein>
<dbReference type="GO" id="GO:0009307">
    <property type="term" value="P:DNA restriction-modification system"/>
    <property type="evidence" value="ECO:0007669"/>
    <property type="project" value="UniProtKB-KW"/>
</dbReference>
<dbReference type="REBASE" id="84786">
    <property type="entry name" value="S.Pst19ORF20700P"/>
</dbReference>
<dbReference type="Proteomes" id="UP000025238">
    <property type="component" value="Chromosome"/>
</dbReference>
<evidence type="ECO:0000256" key="1">
    <source>
        <dbReference type="ARBA" id="ARBA00010923"/>
    </source>
</evidence>
<evidence type="ECO:0000256" key="3">
    <source>
        <dbReference type="ARBA" id="ARBA00023125"/>
    </source>
</evidence>
<dbReference type="PATRIC" id="fig|316.97.peg.4140"/>
<dbReference type="GO" id="GO:0003677">
    <property type="term" value="F:DNA binding"/>
    <property type="evidence" value="ECO:0007669"/>
    <property type="project" value="UniProtKB-KW"/>
</dbReference>
<proteinExistence type="inferred from homology"/>
<keyword evidence="5" id="KW-0255">Endonuclease</keyword>
<evidence type="ECO:0000313" key="5">
    <source>
        <dbReference type="EMBL" id="AHY44758.1"/>
    </source>
</evidence>
<dbReference type="Pfam" id="PF01420">
    <property type="entry name" value="Methylase_S"/>
    <property type="match status" value="2"/>
</dbReference>
<evidence type="ECO:0000313" key="6">
    <source>
        <dbReference type="Proteomes" id="UP000025238"/>
    </source>
</evidence>
<dbReference type="InterPro" id="IPR044946">
    <property type="entry name" value="Restrct_endonuc_typeI_TRD_sf"/>
</dbReference>
<evidence type="ECO:0000259" key="4">
    <source>
        <dbReference type="Pfam" id="PF01420"/>
    </source>
</evidence>
<dbReference type="CDD" id="cd17293">
    <property type="entry name" value="RMtype1_S_Ppo21ORF8840P_TRD1-CR1_like"/>
    <property type="match status" value="1"/>
</dbReference>
<dbReference type="SUPFAM" id="SSF116734">
    <property type="entry name" value="DNA methylase specificity domain"/>
    <property type="match status" value="2"/>
</dbReference>
<keyword evidence="2" id="KW-0680">Restriction system</keyword>
<dbReference type="GO" id="GO:0004519">
    <property type="term" value="F:endonuclease activity"/>
    <property type="evidence" value="ECO:0007669"/>
    <property type="project" value="UniProtKB-KW"/>
</dbReference>
<dbReference type="EMBL" id="CP007509">
    <property type="protein sequence ID" value="AHY44758.1"/>
    <property type="molecule type" value="Genomic_DNA"/>
</dbReference>
<name>A0A023WXE6_STUST</name>
<dbReference type="PANTHER" id="PTHR30408">
    <property type="entry name" value="TYPE-1 RESTRICTION ENZYME ECOKI SPECIFICITY PROTEIN"/>
    <property type="match status" value="1"/>
</dbReference>
<dbReference type="PANTHER" id="PTHR30408:SF12">
    <property type="entry name" value="TYPE I RESTRICTION ENZYME MJAVIII SPECIFICITY SUBUNIT"/>
    <property type="match status" value="1"/>
</dbReference>
<comment type="similarity">
    <text evidence="1">Belongs to the type-I restriction system S methylase family.</text>
</comment>
<accession>A0A023WXE6</accession>
<gene>
    <name evidence="5" type="ORF">UIB01_20695</name>
</gene>
<dbReference type="InterPro" id="IPR000055">
    <property type="entry name" value="Restrct_endonuc_typeI_TRD"/>
</dbReference>
<reference evidence="5 6" key="1">
    <citation type="submission" date="2014-03" db="EMBL/GenBank/DDBJ databases">
        <title>Complete genome sequence of Pseudomonas stutzeri 19SMN4.</title>
        <authorList>
            <person name="Brunet-Galmes I."/>
            <person name="Nogales B."/>
            <person name="Busquets A."/>
            <person name="Pena A."/>
            <person name="Gomila M."/>
            <person name="Garcia-Valdes E."/>
            <person name="Lalucat J."/>
            <person name="Bennasar A."/>
            <person name="Bosch R."/>
        </authorList>
    </citation>
    <scope>NUCLEOTIDE SEQUENCE [LARGE SCALE GENOMIC DNA]</scope>
    <source>
        <strain evidence="5 6">19SMN4</strain>
    </source>
</reference>
<keyword evidence="3" id="KW-0238">DNA-binding</keyword>
<dbReference type="KEGG" id="pstu:UIB01_20695"/>